<feature type="compositionally biased region" description="Polar residues" evidence="1">
    <location>
        <begin position="657"/>
        <end position="687"/>
    </location>
</feature>
<organism evidence="2 3">
    <name type="scientific">Leucosporidium creatinivorum</name>
    <dbReference type="NCBI Taxonomy" id="106004"/>
    <lineage>
        <taxon>Eukaryota</taxon>
        <taxon>Fungi</taxon>
        <taxon>Dikarya</taxon>
        <taxon>Basidiomycota</taxon>
        <taxon>Pucciniomycotina</taxon>
        <taxon>Microbotryomycetes</taxon>
        <taxon>Leucosporidiales</taxon>
        <taxon>Leucosporidium</taxon>
    </lineage>
</organism>
<evidence type="ECO:0000256" key="1">
    <source>
        <dbReference type="SAM" id="MobiDB-lite"/>
    </source>
</evidence>
<feature type="compositionally biased region" description="Gly residues" evidence="1">
    <location>
        <begin position="623"/>
        <end position="633"/>
    </location>
</feature>
<dbReference type="OrthoDB" id="2537445at2759"/>
<protein>
    <recommendedName>
        <fullName evidence="4">Glycine zipper domain-containing protein</fullName>
    </recommendedName>
</protein>
<dbReference type="Proteomes" id="UP000193467">
    <property type="component" value="Unassembled WGS sequence"/>
</dbReference>
<feature type="compositionally biased region" description="Low complexity" evidence="1">
    <location>
        <begin position="269"/>
        <end position="286"/>
    </location>
</feature>
<feature type="compositionally biased region" description="Low complexity" evidence="1">
    <location>
        <begin position="605"/>
        <end position="615"/>
    </location>
</feature>
<feature type="region of interest" description="Disordered" evidence="1">
    <location>
        <begin position="98"/>
        <end position="202"/>
    </location>
</feature>
<keyword evidence="3" id="KW-1185">Reference proteome</keyword>
<feature type="region of interest" description="Disordered" evidence="1">
    <location>
        <begin position="539"/>
        <end position="573"/>
    </location>
</feature>
<feature type="region of interest" description="Disordered" evidence="1">
    <location>
        <begin position="222"/>
        <end position="365"/>
    </location>
</feature>
<feature type="region of interest" description="Disordered" evidence="1">
    <location>
        <begin position="652"/>
        <end position="690"/>
    </location>
</feature>
<evidence type="ECO:0008006" key="4">
    <source>
        <dbReference type="Google" id="ProtNLM"/>
    </source>
</evidence>
<reference evidence="2 3" key="1">
    <citation type="submission" date="2016-07" db="EMBL/GenBank/DDBJ databases">
        <title>Pervasive Adenine N6-methylation of Active Genes in Fungi.</title>
        <authorList>
            <consortium name="DOE Joint Genome Institute"/>
            <person name="Mondo S.J."/>
            <person name="Dannebaum R.O."/>
            <person name="Kuo R.C."/>
            <person name="Labutti K."/>
            <person name="Haridas S."/>
            <person name="Kuo A."/>
            <person name="Salamov A."/>
            <person name="Ahrendt S.R."/>
            <person name="Lipzen A."/>
            <person name="Sullivan W."/>
            <person name="Andreopoulos W.B."/>
            <person name="Clum A."/>
            <person name="Lindquist E."/>
            <person name="Daum C."/>
            <person name="Ramamoorthy G.K."/>
            <person name="Gryganskyi A."/>
            <person name="Culley D."/>
            <person name="Magnuson J.K."/>
            <person name="James T.Y."/>
            <person name="O'Malley M.A."/>
            <person name="Stajich J.E."/>
            <person name="Spatafora J.W."/>
            <person name="Visel A."/>
            <person name="Grigoriev I.V."/>
        </authorList>
    </citation>
    <scope>NUCLEOTIDE SEQUENCE [LARGE SCALE GENOMIC DNA]</scope>
    <source>
        <strain evidence="2 3">62-1032</strain>
    </source>
</reference>
<accession>A0A1Y2FZ01</accession>
<gene>
    <name evidence="2" type="ORF">BCR35DRAFT_350710</name>
</gene>
<proteinExistence type="predicted"/>
<evidence type="ECO:0000313" key="2">
    <source>
        <dbReference type="EMBL" id="ORY88781.1"/>
    </source>
</evidence>
<sequence length="989" mass="100051">MADSTTAYPPPSPAPTLPTPHAPGFFPETPAEGAYSQKEGPLDAAGRALPKDSQSGDKGTLGGALLGAGVGAIFGGPLGALVGGGVGGIAGLEEQGLRSKFGNSPAGQQHVTEERTAAALEQSPAQRLVSGGGGDESVSALLAGGAGAHVADRELDEPAAEQAEPLSGLPVADESVVDMSPTAPTEFTPAEEKADEGFTGTQKAALGAGAGLAAGGLAGAALASRNDDDDNAVSKFDSPYTPGVDSTPGPPLATNPAIADAGSTVTPAPITQQQPVQTSTTTPNVVHNPEYTPAPTSTAIADEPVANDSPTQLEKAAPYAGAAAVAGAGAATALPREDVEETSRLDEPADKEVPGVTEEAVDGKRKGAEVAAGAALGAAGGATAVEAVEKAGGGHEDVEFPANQDPAAALAAQLAGKDSLPPQSRFYEGLEGAPSPAGLQPTPPHLTSRFSDATVDTLATNATDDTIDGAHGGFEDQRAVAPVPLFRQGSYLAEEDDTTPTKNHRIDSEVLAATTAASTVPGFAHPDQKSSAFQDFAHLSQPESAASTSAVTPVEGADVDAPRGVEEEEKDGYSKEALAAGALGGGAVGGGLAAAYAHEHEGQRTPPSSSTPAPSGNDSGLGTAAGAGAGAGAGAAAIPHSPKHLNLREQLGEGTDYSPSTPSSTRAMKGSPTHTGATTPASFSQGGEYTPPMREQAAFIAAAEGGNQGDYYAGNKDHSSTFSSQTPRQAETTQQPEEQSSFDAQQQYQHQQQQQYNPVERSPHMKIATRKDSIGHNRLHKKSLGDPSTQQRSPVLAAGEHGAHSPARAASPLSSGSPRTTEGEGIWNGAVANVVNDETVHRGGHRPGLVTIDSEDRRDHVMDRMVGVADPTHSAKNSPASTHSRNHSTSSQHAEHTPPAGAVSTTPRKLTRGRRSSSVTKPNHNPAFGPDGFRIASDEGEPVKKEGFVSKLFGGHKRTGSKSGQGVGESAGSPRGSLEGRPSGEGVRQ</sequence>
<comment type="caution">
    <text evidence="2">The sequence shown here is derived from an EMBL/GenBank/DDBJ whole genome shotgun (WGS) entry which is preliminary data.</text>
</comment>
<feature type="compositionally biased region" description="Polar residues" evidence="1">
    <location>
        <begin position="720"/>
        <end position="744"/>
    </location>
</feature>
<feature type="region of interest" description="Disordered" evidence="1">
    <location>
        <begin position="1"/>
        <end position="62"/>
    </location>
</feature>
<feature type="region of interest" description="Disordered" evidence="1">
    <location>
        <begin position="419"/>
        <end position="447"/>
    </location>
</feature>
<feature type="region of interest" description="Disordered" evidence="1">
    <location>
        <begin position="598"/>
        <end position="639"/>
    </location>
</feature>
<dbReference type="InParanoid" id="A0A1Y2FZ01"/>
<feature type="compositionally biased region" description="Low complexity" evidence="1">
    <location>
        <begin position="316"/>
        <end position="333"/>
    </location>
</feature>
<evidence type="ECO:0000313" key="3">
    <source>
        <dbReference type="Proteomes" id="UP000193467"/>
    </source>
</evidence>
<feature type="compositionally biased region" description="Polar residues" evidence="1">
    <location>
        <begin position="101"/>
        <end position="110"/>
    </location>
</feature>
<feature type="compositionally biased region" description="Low complexity" evidence="1">
    <location>
        <begin position="745"/>
        <end position="756"/>
    </location>
</feature>
<dbReference type="EMBL" id="MCGR01000008">
    <property type="protein sequence ID" value="ORY88781.1"/>
    <property type="molecule type" value="Genomic_DNA"/>
</dbReference>
<feature type="region of interest" description="Disordered" evidence="1">
    <location>
        <begin position="709"/>
        <end position="824"/>
    </location>
</feature>
<feature type="compositionally biased region" description="Polar residues" evidence="1">
    <location>
        <begin position="541"/>
        <end position="551"/>
    </location>
</feature>
<feature type="compositionally biased region" description="Pro residues" evidence="1">
    <location>
        <begin position="8"/>
        <end position="21"/>
    </location>
</feature>
<name>A0A1Y2FZ01_9BASI</name>
<dbReference type="AlphaFoldDB" id="A0A1Y2FZ01"/>
<feature type="compositionally biased region" description="Polar residues" evidence="1">
    <location>
        <begin position="874"/>
        <end position="892"/>
    </location>
</feature>
<feature type="compositionally biased region" description="Basic and acidic residues" evidence="1">
    <location>
        <begin position="335"/>
        <end position="353"/>
    </location>
</feature>
<feature type="region of interest" description="Disordered" evidence="1">
    <location>
        <begin position="868"/>
        <end position="989"/>
    </location>
</feature>